<protein>
    <submittedName>
        <fullName evidence="2">Uncharacterized protein</fullName>
    </submittedName>
</protein>
<feature type="compositionally biased region" description="Polar residues" evidence="1">
    <location>
        <begin position="1"/>
        <end position="17"/>
    </location>
</feature>
<evidence type="ECO:0000256" key="1">
    <source>
        <dbReference type="SAM" id="MobiDB-lite"/>
    </source>
</evidence>
<evidence type="ECO:0000313" key="3">
    <source>
        <dbReference type="Proteomes" id="UP001297092"/>
    </source>
</evidence>
<name>A0ABS5S7R7_9FLAO</name>
<feature type="region of interest" description="Disordered" evidence="1">
    <location>
        <begin position="1"/>
        <end position="48"/>
    </location>
</feature>
<feature type="compositionally biased region" description="Low complexity" evidence="1">
    <location>
        <begin position="28"/>
        <end position="48"/>
    </location>
</feature>
<comment type="caution">
    <text evidence="2">The sequence shown here is derived from an EMBL/GenBank/DDBJ whole genome shotgun (WGS) entry which is preliminary data.</text>
</comment>
<reference evidence="2 3" key="1">
    <citation type="submission" date="2021-05" db="EMBL/GenBank/DDBJ databases">
        <title>Aequorivita echinoideorum JCM 30378 genome.</title>
        <authorList>
            <person name="Zhang H."/>
            <person name="Li C."/>
        </authorList>
    </citation>
    <scope>NUCLEOTIDE SEQUENCE [LARGE SCALE GENOMIC DNA]</scope>
    <source>
        <strain evidence="2 3">JCM30378</strain>
    </source>
</reference>
<gene>
    <name evidence="2" type="ORF">KIV10_13685</name>
</gene>
<sequence length="48" mass="4506">MAKSSGLKNAPSTTGNPSGKGRANNPPSKSGGSSKGSSSVSKGGSKGK</sequence>
<dbReference type="Proteomes" id="UP001297092">
    <property type="component" value="Unassembled WGS sequence"/>
</dbReference>
<keyword evidence="3" id="KW-1185">Reference proteome</keyword>
<accession>A0ABS5S7R7</accession>
<dbReference type="RefSeq" id="WP_214114706.1">
    <property type="nucleotide sequence ID" value="NZ_JAHCTB010000014.1"/>
</dbReference>
<evidence type="ECO:0000313" key="2">
    <source>
        <dbReference type="EMBL" id="MBT0609234.1"/>
    </source>
</evidence>
<dbReference type="EMBL" id="JAHCTB010000014">
    <property type="protein sequence ID" value="MBT0609234.1"/>
    <property type="molecule type" value="Genomic_DNA"/>
</dbReference>
<proteinExistence type="predicted"/>
<organism evidence="2 3">
    <name type="scientific">Aequorivita echinoideorum</name>
    <dbReference type="NCBI Taxonomy" id="1549647"/>
    <lineage>
        <taxon>Bacteria</taxon>
        <taxon>Pseudomonadati</taxon>
        <taxon>Bacteroidota</taxon>
        <taxon>Flavobacteriia</taxon>
        <taxon>Flavobacteriales</taxon>
        <taxon>Flavobacteriaceae</taxon>
        <taxon>Aequorivita</taxon>
    </lineage>
</organism>